<dbReference type="InParanoid" id="F1Z9E3"/>
<protein>
    <submittedName>
        <fullName evidence="3">Putative lipoprotein</fullName>
    </submittedName>
</protein>
<keyword evidence="3" id="KW-0449">Lipoprotein</keyword>
<feature type="region of interest" description="Disordered" evidence="1">
    <location>
        <begin position="162"/>
        <end position="207"/>
    </location>
</feature>
<proteinExistence type="predicted"/>
<organism evidence="3 4">
    <name type="scientific">Novosphingobium nitrogenifigens DSM 19370</name>
    <dbReference type="NCBI Taxonomy" id="983920"/>
    <lineage>
        <taxon>Bacteria</taxon>
        <taxon>Pseudomonadati</taxon>
        <taxon>Pseudomonadota</taxon>
        <taxon>Alphaproteobacteria</taxon>
        <taxon>Sphingomonadales</taxon>
        <taxon>Sphingomonadaceae</taxon>
        <taxon>Novosphingobium</taxon>
    </lineage>
</organism>
<dbReference type="HOGENOM" id="CLU_1325232_0_0_5"/>
<evidence type="ECO:0000313" key="3">
    <source>
        <dbReference type="EMBL" id="EGD58799.1"/>
    </source>
</evidence>
<feature type="chain" id="PRO_5003277636" evidence="2">
    <location>
        <begin position="24"/>
        <end position="207"/>
    </location>
</feature>
<keyword evidence="2" id="KW-0732">Signal</keyword>
<gene>
    <name evidence="3" type="ORF">Y88_0857</name>
</gene>
<dbReference type="EMBL" id="AEWJ01000041">
    <property type="protein sequence ID" value="EGD58799.1"/>
    <property type="molecule type" value="Genomic_DNA"/>
</dbReference>
<evidence type="ECO:0000256" key="1">
    <source>
        <dbReference type="SAM" id="MobiDB-lite"/>
    </source>
</evidence>
<dbReference type="eggNOG" id="ENOG5030Z34">
    <property type="taxonomic scope" value="Bacteria"/>
</dbReference>
<evidence type="ECO:0000256" key="2">
    <source>
        <dbReference type="SAM" id="SignalP"/>
    </source>
</evidence>
<evidence type="ECO:0000313" key="4">
    <source>
        <dbReference type="Proteomes" id="UP000004728"/>
    </source>
</evidence>
<dbReference type="Proteomes" id="UP000004728">
    <property type="component" value="Unassembled WGS sequence"/>
</dbReference>
<name>F1Z9E3_9SPHN</name>
<reference evidence="3 4" key="1">
    <citation type="journal article" date="2012" name="J. Bacteriol.">
        <title>Draft Genome Sequence of Novosphingobium nitrogenifigens Y88T.</title>
        <authorList>
            <person name="Strabala T.J."/>
            <person name="Macdonald L."/>
            <person name="Liu V."/>
            <person name="Smit A.M."/>
        </authorList>
    </citation>
    <scope>NUCLEOTIDE SEQUENCE [LARGE SCALE GENOMIC DNA]</scope>
    <source>
        <strain evidence="3 4">DSM 19370</strain>
    </source>
</reference>
<dbReference type="OrthoDB" id="7428674at2"/>
<sequence length="207" mass="21249">MRVNYRLVQLAATLALFSTPALASVDKPEAITVPAAPAGKAEVVFFRAGGFAGSAVSCAVKEGKTKISSLPPGRFFIMVAEPGKHTYNSSSSSDEGIFLTLKPGDVQYVRCTIHAGFWAGKGSLDLAKEDEFTSKLWKTVEPSRITGGTVLSDEQIKAANAAQTASTPQATATTAVPSATPLAASETPATTPAPAAVPAGTTTASHP</sequence>
<comment type="caution">
    <text evidence="3">The sequence shown here is derived from an EMBL/GenBank/DDBJ whole genome shotgun (WGS) entry which is preliminary data.</text>
</comment>
<dbReference type="AlphaFoldDB" id="F1Z9E3"/>
<keyword evidence="4" id="KW-1185">Reference proteome</keyword>
<accession>F1Z9E3</accession>
<dbReference type="RefSeq" id="WP_008066177.1">
    <property type="nucleotide sequence ID" value="NZ_AQWK01000002.1"/>
</dbReference>
<feature type="signal peptide" evidence="2">
    <location>
        <begin position="1"/>
        <end position="23"/>
    </location>
</feature>